<comment type="cofactor">
    <cofactor evidence="1">
        <name>Zn(2+)</name>
        <dbReference type="ChEBI" id="CHEBI:29105"/>
    </cofactor>
</comment>
<name>A0A074N376_9SPHN</name>
<evidence type="ECO:0000256" key="3">
    <source>
        <dbReference type="ARBA" id="ARBA00022801"/>
    </source>
</evidence>
<evidence type="ECO:0000256" key="2">
    <source>
        <dbReference type="ARBA" id="ARBA00022723"/>
    </source>
</evidence>
<dbReference type="GO" id="GO:0016788">
    <property type="term" value="F:hydrolase activity, acting on ester bonds"/>
    <property type="evidence" value="ECO:0007669"/>
    <property type="project" value="InterPro"/>
</dbReference>
<dbReference type="OrthoDB" id="9782876at2"/>
<feature type="domain" description="Succinylglutamate desuccinylase/Aspartoacylase catalytic" evidence="5">
    <location>
        <begin position="46"/>
        <end position="201"/>
    </location>
</feature>
<proteinExistence type="predicted"/>
<reference evidence="6 7" key="1">
    <citation type="submission" date="2014-04" db="EMBL/GenBank/DDBJ databases">
        <title>A comprehensive comparison of genomes of Erythrobacter spp. Strains.</title>
        <authorList>
            <person name="Zheng Q."/>
        </authorList>
    </citation>
    <scope>NUCLEOTIDE SEQUENCE [LARGE SCALE GENOMIC DNA]</scope>
    <source>
        <strain evidence="6 7">DSM 8509</strain>
    </source>
</reference>
<dbReference type="SUPFAM" id="SSF53187">
    <property type="entry name" value="Zn-dependent exopeptidases"/>
    <property type="match status" value="1"/>
</dbReference>
<organism evidence="6 7">
    <name type="scientific">Erythrobacter litoralis</name>
    <dbReference type="NCBI Taxonomy" id="39960"/>
    <lineage>
        <taxon>Bacteria</taxon>
        <taxon>Pseudomonadati</taxon>
        <taxon>Pseudomonadota</taxon>
        <taxon>Alphaproteobacteria</taxon>
        <taxon>Sphingomonadales</taxon>
        <taxon>Erythrobacteraceae</taxon>
        <taxon>Erythrobacter/Porphyrobacter group</taxon>
        <taxon>Erythrobacter</taxon>
    </lineage>
</organism>
<keyword evidence="7" id="KW-1185">Reference proteome</keyword>
<gene>
    <name evidence="6" type="ORF">EH32_05670</name>
</gene>
<dbReference type="EMBL" id="JMIX01000003">
    <property type="protein sequence ID" value="KEO98593.1"/>
    <property type="molecule type" value="Genomic_DNA"/>
</dbReference>
<keyword evidence="3" id="KW-0378">Hydrolase</keyword>
<comment type="caution">
    <text evidence="6">The sequence shown here is derived from an EMBL/GenBank/DDBJ whole genome shotgun (WGS) entry which is preliminary data.</text>
</comment>
<dbReference type="RefSeq" id="WP_034900832.1">
    <property type="nucleotide sequence ID" value="NZ_CP017057.1"/>
</dbReference>
<accession>A0A074N376</accession>
<dbReference type="AlphaFoldDB" id="A0A074N376"/>
<dbReference type="GO" id="GO:0046872">
    <property type="term" value="F:metal ion binding"/>
    <property type="evidence" value="ECO:0007669"/>
    <property type="project" value="UniProtKB-KW"/>
</dbReference>
<sequence>MLNHRTDLPAGFLDARAGELAGLLGGPTLIELPGERQPPLFVSILMHGNEDVGLGAIQRVLRGYCDRPLPRALMLLVGNVAAAAGGVRRREGQPDYNRVWPGTLDHVGTAEARTMAEVHERVIARGAFAAIDLHNNSGRNPFYSVICERTPEVIALATRFARRAVLFRGVPGTQTASFAGRIPAMTAECGKPGSSAHEDAAARFVADVLASGTLSPGPPDGALDLYHTLGVVRVRPEVSLSFAGEAADLVLESDIDRLNFLPIRAGQVLGRARQPMPLTMIDEAGRDVADEFFAVEDGELRLARAVTPAMLTGDPRIVRQDCLGYLMERLETA</sequence>
<evidence type="ECO:0000256" key="1">
    <source>
        <dbReference type="ARBA" id="ARBA00001947"/>
    </source>
</evidence>
<evidence type="ECO:0000259" key="5">
    <source>
        <dbReference type="Pfam" id="PF24827"/>
    </source>
</evidence>
<dbReference type="Proteomes" id="UP000027866">
    <property type="component" value="Unassembled WGS sequence"/>
</dbReference>
<evidence type="ECO:0000313" key="6">
    <source>
        <dbReference type="EMBL" id="KEO98593.1"/>
    </source>
</evidence>
<keyword evidence="2" id="KW-0479">Metal-binding</keyword>
<dbReference type="KEGG" id="elq:Ga0102493_112923"/>
<dbReference type="Gene3D" id="3.40.630.10">
    <property type="entry name" value="Zn peptidases"/>
    <property type="match status" value="1"/>
</dbReference>
<evidence type="ECO:0000313" key="7">
    <source>
        <dbReference type="Proteomes" id="UP000027866"/>
    </source>
</evidence>
<keyword evidence="4" id="KW-0862">Zinc</keyword>
<protein>
    <recommendedName>
        <fullName evidence="5">Succinylglutamate desuccinylase/Aspartoacylase catalytic domain-containing protein</fullName>
    </recommendedName>
</protein>
<dbReference type="Pfam" id="PF24827">
    <property type="entry name" value="AstE_AspA_cat"/>
    <property type="match status" value="1"/>
</dbReference>
<dbReference type="InterPro" id="IPR055438">
    <property type="entry name" value="AstE_AspA_cat"/>
</dbReference>
<evidence type="ECO:0000256" key="4">
    <source>
        <dbReference type="ARBA" id="ARBA00022833"/>
    </source>
</evidence>
<dbReference type="PATRIC" id="fig|39960.10.peg.2020"/>